<dbReference type="EMBL" id="CM027680">
    <property type="protein sequence ID" value="KAG0549793.1"/>
    <property type="molecule type" value="Genomic_DNA"/>
</dbReference>
<name>A0A921UZR3_SORBI</name>
<dbReference type="Proteomes" id="UP000807115">
    <property type="component" value="Chromosome 1"/>
</dbReference>
<evidence type="ECO:0000313" key="1">
    <source>
        <dbReference type="EMBL" id="KAG0549793.1"/>
    </source>
</evidence>
<organism evidence="1 2">
    <name type="scientific">Sorghum bicolor</name>
    <name type="common">Sorghum</name>
    <name type="synonym">Sorghum vulgare</name>
    <dbReference type="NCBI Taxonomy" id="4558"/>
    <lineage>
        <taxon>Eukaryota</taxon>
        <taxon>Viridiplantae</taxon>
        <taxon>Streptophyta</taxon>
        <taxon>Embryophyta</taxon>
        <taxon>Tracheophyta</taxon>
        <taxon>Spermatophyta</taxon>
        <taxon>Magnoliopsida</taxon>
        <taxon>Liliopsida</taxon>
        <taxon>Poales</taxon>
        <taxon>Poaceae</taxon>
        <taxon>PACMAD clade</taxon>
        <taxon>Panicoideae</taxon>
        <taxon>Andropogonodae</taxon>
        <taxon>Andropogoneae</taxon>
        <taxon>Sorghinae</taxon>
        <taxon>Sorghum</taxon>
    </lineage>
</organism>
<gene>
    <name evidence="1" type="ORF">BDA96_01G285100</name>
</gene>
<protein>
    <submittedName>
        <fullName evidence="1">Uncharacterized protein</fullName>
    </submittedName>
</protein>
<proteinExistence type="predicted"/>
<evidence type="ECO:0000313" key="2">
    <source>
        <dbReference type="Proteomes" id="UP000807115"/>
    </source>
</evidence>
<dbReference type="AlphaFoldDB" id="A0A921UZR3"/>
<comment type="caution">
    <text evidence="1">The sequence shown here is derived from an EMBL/GenBank/DDBJ whole genome shotgun (WGS) entry which is preliminary data.</text>
</comment>
<sequence length="87" mass="9828">MIGAASDRHDSTVYILRTYSLRDRDGDLEPSSLRDQDGDLEQSACLKIWQHCTELGKQICLKMVPKKLVGLSLHSLLSLLTCRGQIW</sequence>
<reference evidence="1" key="1">
    <citation type="journal article" date="2019" name="BMC Genomics">
        <title>A new reference genome for Sorghum bicolor reveals high levels of sequence similarity between sweet and grain genotypes: implications for the genetics of sugar metabolism.</title>
        <authorList>
            <person name="Cooper E.A."/>
            <person name="Brenton Z.W."/>
            <person name="Flinn B.S."/>
            <person name="Jenkins J."/>
            <person name="Shu S."/>
            <person name="Flowers D."/>
            <person name="Luo F."/>
            <person name="Wang Y."/>
            <person name="Xia P."/>
            <person name="Barry K."/>
            <person name="Daum C."/>
            <person name="Lipzen A."/>
            <person name="Yoshinaga Y."/>
            <person name="Schmutz J."/>
            <person name="Saski C."/>
            <person name="Vermerris W."/>
            <person name="Kresovich S."/>
        </authorList>
    </citation>
    <scope>NUCLEOTIDE SEQUENCE</scope>
</reference>
<accession>A0A921UZR3</accession>
<reference evidence="1" key="2">
    <citation type="submission" date="2020-10" db="EMBL/GenBank/DDBJ databases">
        <authorList>
            <person name="Cooper E.A."/>
            <person name="Brenton Z.W."/>
            <person name="Flinn B.S."/>
            <person name="Jenkins J."/>
            <person name="Shu S."/>
            <person name="Flowers D."/>
            <person name="Luo F."/>
            <person name="Wang Y."/>
            <person name="Xia P."/>
            <person name="Barry K."/>
            <person name="Daum C."/>
            <person name="Lipzen A."/>
            <person name="Yoshinaga Y."/>
            <person name="Schmutz J."/>
            <person name="Saski C."/>
            <person name="Vermerris W."/>
            <person name="Kresovich S."/>
        </authorList>
    </citation>
    <scope>NUCLEOTIDE SEQUENCE</scope>
</reference>